<dbReference type="InterPro" id="IPR012474">
    <property type="entry name" value="Frigida"/>
</dbReference>
<keyword evidence="8" id="KW-1185">Reference proteome</keyword>
<keyword evidence="7" id="KW-1133">Transmembrane helix</keyword>
<keyword evidence="7" id="KW-0812">Transmembrane</keyword>
<name>A0A6P6FXD1_ZIZJJ</name>
<organism evidence="8 9">
    <name type="scientific">Ziziphus jujuba</name>
    <name type="common">Chinese jujube</name>
    <name type="synonym">Ziziphus sativa</name>
    <dbReference type="NCBI Taxonomy" id="326968"/>
    <lineage>
        <taxon>Eukaryota</taxon>
        <taxon>Viridiplantae</taxon>
        <taxon>Streptophyta</taxon>
        <taxon>Embryophyta</taxon>
        <taxon>Tracheophyta</taxon>
        <taxon>Spermatophyta</taxon>
        <taxon>Magnoliopsida</taxon>
        <taxon>eudicotyledons</taxon>
        <taxon>Gunneridae</taxon>
        <taxon>Pentapetalae</taxon>
        <taxon>rosids</taxon>
        <taxon>fabids</taxon>
        <taxon>Rosales</taxon>
        <taxon>Rhamnaceae</taxon>
        <taxon>Paliureae</taxon>
        <taxon>Ziziphus</taxon>
    </lineage>
</organism>
<comment type="similarity">
    <text evidence="1">Belongs to the Frigida family.</text>
</comment>
<keyword evidence="2" id="KW-0217">Developmental protein</keyword>
<feature type="region of interest" description="Disordered" evidence="6">
    <location>
        <begin position="916"/>
        <end position="966"/>
    </location>
</feature>
<dbReference type="PANTHER" id="PTHR31791">
    <property type="entry name" value="FRIGIDA-LIKE PROTEIN 3-RELATED"/>
    <property type="match status" value="1"/>
</dbReference>
<evidence type="ECO:0000256" key="1">
    <source>
        <dbReference type="ARBA" id="ARBA00008956"/>
    </source>
</evidence>
<sequence>MSFNFLAQTVCIFAFRWGSFFFWSFSSSVKLWVFLTPFLSFSLSLFFCFAPFLVSLMEKIASDLKVAELKQSSICNAMEELHSQASSVLLITLQWKDLQQHLDSTRTKLESLRQELGERENHIGLKEKELEAQRLQICFELDLKEKRLNEVDSLIEERSRMIEFNEKHIESLMVLIQENCEELEIKENKFSSLNASLGKKEREFDQLNKRVAESKSRLDLLQKIIREAESEADSKSKEVESKGREVEKLQALLRKYHEDIELKERQFNALRRSVEELREQVELKEKEFESAIYECGKEIKLKEEKLALIQDSVMECTAELQSKEQQLHSVREEVRLKEKHSASLRKSMEEYYQKLGMKEAEFKGLFEEPGLKEKALESKFEEVDLLYNKNNEFVKEVELKEKVIDEGFNELEAKEKQFVSRVKQFVLDKKEFEERSLKEKTNMVQVNIEQPDNGPPNNSSSTSSIYQSCISTSGGGGNLQLLLYQNLKRHDLVCSQICANLRASSDPGKLVLDSIRGFYPPGGKDKEEDADLRTVRRRCILLMEQLMTTSPSKISDKVREEARKLAADWKAKLKVETEDQLEVLGFLQLLAVFDLSSNFDADELRSLLQIVAYHGQAPVLRHALGIADKAPSEVEQVEYLSGNFATDSAPNLHPSTTKSGRSLHCRNEHLTRNDSPDNESLATLQVSHDPAKIMLDMIEGVFIKYRKCPTRGCNANVMKDCISRFDQLMGLSPQIGPSVREDAKNLALEWEEKMRAVPENSFEILCFLQFLATYGLVSSFNADDILKFLEKISQHKEALELCTTLGFADNIPELVQTLIARNRHLDAVRLICSYKLVDKISPAPLLKEYLDLVKKSARNICKRNKTAGFKAKARYEKIAALRSVKQCVIDYNLESCFPLTDIDKRIDQLEKIKKESWTPSHASKPKVAPQQKKQNARTFDHNEQQQQQNRNKCPRVPMSVSSGGPRGSSVVCTPVFPQVSSSNLHGAATPANSHWQCGGFSANFGAGQNAGLRYSFDTLSKHY</sequence>
<feature type="transmembrane region" description="Helical" evidence="7">
    <location>
        <begin position="32"/>
        <end position="54"/>
    </location>
</feature>
<evidence type="ECO:0000256" key="6">
    <source>
        <dbReference type="SAM" id="MobiDB-lite"/>
    </source>
</evidence>
<dbReference type="InParanoid" id="A0A6P6FXD1"/>
<keyword evidence="4" id="KW-0287">Flowering</keyword>
<feature type="coiled-coil region" evidence="5">
    <location>
        <begin position="95"/>
        <end position="122"/>
    </location>
</feature>
<accession>A0A6P6FXD1</accession>
<evidence type="ECO:0000256" key="7">
    <source>
        <dbReference type="SAM" id="Phobius"/>
    </source>
</evidence>
<dbReference type="PANTHER" id="PTHR31791:SF37">
    <property type="entry name" value="A_TM021B04.7 PROTEIN"/>
    <property type="match status" value="1"/>
</dbReference>
<evidence type="ECO:0000256" key="2">
    <source>
        <dbReference type="ARBA" id="ARBA00022473"/>
    </source>
</evidence>
<dbReference type="AlphaFoldDB" id="A0A6P6FXD1"/>
<dbReference type="Proteomes" id="UP001652623">
    <property type="component" value="Chromosome 10"/>
</dbReference>
<dbReference type="GO" id="GO:0030154">
    <property type="term" value="P:cell differentiation"/>
    <property type="evidence" value="ECO:0007669"/>
    <property type="project" value="UniProtKB-KW"/>
</dbReference>
<dbReference type="KEGG" id="zju:107412107"/>
<feature type="transmembrane region" description="Helical" evidence="7">
    <location>
        <begin position="6"/>
        <end position="25"/>
    </location>
</feature>
<keyword evidence="3" id="KW-0221">Differentiation</keyword>
<reference evidence="9" key="1">
    <citation type="submission" date="2025-08" db="UniProtKB">
        <authorList>
            <consortium name="RefSeq"/>
        </authorList>
    </citation>
    <scope>IDENTIFICATION</scope>
    <source>
        <tissue evidence="9">Seedling</tissue>
    </source>
</reference>
<evidence type="ECO:0000256" key="4">
    <source>
        <dbReference type="ARBA" id="ARBA00023089"/>
    </source>
</evidence>
<evidence type="ECO:0000313" key="9">
    <source>
        <dbReference type="RefSeq" id="XP_024926100.3"/>
    </source>
</evidence>
<protein>
    <submittedName>
        <fullName evidence="9">FRIGIDA-like protein 5</fullName>
    </submittedName>
</protein>
<evidence type="ECO:0000313" key="8">
    <source>
        <dbReference type="Proteomes" id="UP001652623"/>
    </source>
</evidence>
<gene>
    <name evidence="9" type="primary">LOC107412107</name>
</gene>
<dbReference type="RefSeq" id="XP_024926100.3">
    <property type="nucleotide sequence ID" value="XM_025070332.3"/>
</dbReference>
<dbReference type="GeneID" id="107412107"/>
<proteinExistence type="inferred from homology"/>
<dbReference type="Pfam" id="PF07899">
    <property type="entry name" value="Frigida"/>
    <property type="match status" value="2"/>
</dbReference>
<dbReference type="GO" id="GO:0009908">
    <property type="term" value="P:flower development"/>
    <property type="evidence" value="ECO:0007669"/>
    <property type="project" value="UniProtKB-KW"/>
</dbReference>
<keyword evidence="7" id="KW-0472">Membrane</keyword>
<keyword evidence="5" id="KW-0175">Coiled coil</keyword>
<evidence type="ECO:0000256" key="3">
    <source>
        <dbReference type="ARBA" id="ARBA00022782"/>
    </source>
</evidence>
<evidence type="ECO:0000256" key="5">
    <source>
        <dbReference type="SAM" id="Coils"/>
    </source>
</evidence>
<feature type="coiled-coil region" evidence="5">
    <location>
        <begin position="197"/>
        <end position="340"/>
    </location>
</feature>